<dbReference type="eggNOG" id="ENOG50332R2">
    <property type="taxonomic scope" value="Bacteria"/>
</dbReference>
<dbReference type="Proteomes" id="UP000008366">
    <property type="component" value="Unassembled WGS sequence"/>
</dbReference>
<comment type="caution">
    <text evidence="1">The sequence shown here is derived from an EMBL/GenBank/DDBJ whole genome shotgun (WGS) entry which is preliminary data.</text>
</comment>
<dbReference type="EMBL" id="BAHD01000021">
    <property type="protein sequence ID" value="GAB95484.1"/>
    <property type="molecule type" value="Genomic_DNA"/>
</dbReference>
<dbReference type="InterPro" id="IPR012349">
    <property type="entry name" value="Split_barrel_FMN-bd"/>
</dbReference>
<evidence type="ECO:0008006" key="3">
    <source>
        <dbReference type="Google" id="ProtNLM"/>
    </source>
</evidence>
<dbReference type="RefSeq" id="WP_006592016.1">
    <property type="nucleotide sequence ID" value="NZ_BAHD01000021.1"/>
</dbReference>
<gene>
    <name evidence="1" type="ORF">KILIM_021_00240</name>
</gene>
<organism evidence="1 2">
    <name type="scientific">Kineosphaera limosa NBRC 100340</name>
    <dbReference type="NCBI Taxonomy" id="1184609"/>
    <lineage>
        <taxon>Bacteria</taxon>
        <taxon>Bacillati</taxon>
        <taxon>Actinomycetota</taxon>
        <taxon>Actinomycetes</taxon>
        <taxon>Micrococcales</taxon>
        <taxon>Dermatophilaceae</taxon>
        <taxon>Kineosphaera</taxon>
    </lineage>
</organism>
<dbReference type="GO" id="GO:0016491">
    <property type="term" value="F:oxidoreductase activity"/>
    <property type="evidence" value="ECO:0007669"/>
    <property type="project" value="InterPro"/>
</dbReference>
<dbReference type="InterPro" id="IPR004378">
    <property type="entry name" value="F420H2_quin_Rdtase"/>
</dbReference>
<keyword evidence="2" id="KW-1185">Reference proteome</keyword>
<dbReference type="STRING" id="1184609.KILIM_021_00240"/>
<dbReference type="Pfam" id="PF04075">
    <property type="entry name" value="F420H2_quin_red"/>
    <property type="match status" value="1"/>
</dbReference>
<reference evidence="1 2" key="1">
    <citation type="submission" date="2012-08" db="EMBL/GenBank/DDBJ databases">
        <title>Whole genome shotgun sequence of Kineosphaera limosa NBRC 100340.</title>
        <authorList>
            <person name="Yoshida I."/>
            <person name="Isaki S."/>
            <person name="Hosoyama A."/>
            <person name="Tsuchikane K."/>
            <person name="Katsumata H."/>
            <person name="Ando Y."/>
            <person name="Ohji S."/>
            <person name="Hamada M."/>
            <person name="Tamura T."/>
            <person name="Yamazoe A."/>
            <person name="Yamazaki S."/>
            <person name="Fujita N."/>
        </authorList>
    </citation>
    <scope>NUCLEOTIDE SEQUENCE [LARGE SCALE GENOMIC DNA]</scope>
    <source>
        <strain evidence="1 2">NBRC 100340</strain>
    </source>
</reference>
<dbReference type="AlphaFoldDB" id="K6X9H9"/>
<evidence type="ECO:0000313" key="1">
    <source>
        <dbReference type="EMBL" id="GAB95484.1"/>
    </source>
</evidence>
<evidence type="ECO:0000313" key="2">
    <source>
        <dbReference type="Proteomes" id="UP000008366"/>
    </source>
</evidence>
<proteinExistence type="predicted"/>
<dbReference type="NCBIfam" id="TIGR00026">
    <property type="entry name" value="hi_GC_TIGR00026"/>
    <property type="match status" value="1"/>
</dbReference>
<protein>
    <recommendedName>
        <fullName evidence="3">Nitroreductase family deazaflavin-dependent oxidoreductase</fullName>
    </recommendedName>
</protein>
<accession>K6X9H9</accession>
<dbReference type="Gene3D" id="2.30.110.10">
    <property type="entry name" value="Electron Transport, Fmn-binding Protein, Chain A"/>
    <property type="match status" value="1"/>
</dbReference>
<sequence>MATKSRLDSRTARTLRAMYPGGRGTPLARRLSHLWSWTFARGWAGRRWVTLEVTGRRSGQPRLFPLGMADLHGRWYLVSMLGECAWVRNVRAADGAATLIRKRRRPVRLVEVPVAQRAPILQRYLNTVPGGRPHIPVEPDAPLAEFAAVADRYPVFEVRPA</sequence>
<name>K6X9H9_9MICO</name>